<evidence type="ECO:0000256" key="6">
    <source>
        <dbReference type="SAM" id="MobiDB-lite"/>
    </source>
</evidence>
<dbReference type="eggNOG" id="COG1653">
    <property type="taxonomic scope" value="Bacteria"/>
</dbReference>
<dbReference type="RefSeq" id="WP_004625870.1">
    <property type="nucleotide sequence ID" value="NZ_AORV01000033.1"/>
</dbReference>
<evidence type="ECO:0000256" key="1">
    <source>
        <dbReference type="ARBA" id="ARBA00008520"/>
    </source>
</evidence>
<dbReference type="InterPro" id="IPR006059">
    <property type="entry name" value="SBP"/>
</dbReference>
<dbReference type="GO" id="GO:0042956">
    <property type="term" value="P:maltodextrin transmembrane transport"/>
    <property type="evidence" value="ECO:0007669"/>
    <property type="project" value="TreeGrafter"/>
</dbReference>
<dbReference type="Pfam" id="PF13416">
    <property type="entry name" value="SBP_bac_8"/>
    <property type="match status" value="1"/>
</dbReference>
<dbReference type="SUPFAM" id="SSF53850">
    <property type="entry name" value="Periplasmic binding protein-like II"/>
    <property type="match status" value="1"/>
</dbReference>
<comment type="subcellular location">
    <subcellularLocation>
        <location evidence="5">Cell membrane</location>
        <topology evidence="5">Lipid-anchor</topology>
    </subcellularLocation>
</comment>
<comment type="caution">
    <text evidence="7">The sequence shown here is derived from an EMBL/GenBank/DDBJ whole genome shotgun (WGS) entry which is preliminary data.</text>
</comment>
<keyword evidence="5" id="KW-0449">Lipoprotein</keyword>
<feature type="region of interest" description="Disordered" evidence="6">
    <location>
        <begin position="31"/>
        <end position="55"/>
    </location>
</feature>
<evidence type="ECO:0000256" key="2">
    <source>
        <dbReference type="ARBA" id="ARBA00022448"/>
    </source>
</evidence>
<dbReference type="GO" id="GO:0015144">
    <property type="term" value="F:carbohydrate transmembrane transporter activity"/>
    <property type="evidence" value="ECO:0007669"/>
    <property type="project" value="InterPro"/>
</dbReference>
<name>S0FIQ8_RUMCE</name>
<keyword evidence="3 5" id="KW-0762">Sugar transport</keyword>
<keyword evidence="8" id="KW-1185">Reference proteome</keyword>
<dbReference type="PANTHER" id="PTHR30061:SF50">
    <property type="entry name" value="MALTOSE_MALTODEXTRIN-BINDING PERIPLASMIC PROTEIN"/>
    <property type="match status" value="1"/>
</dbReference>
<evidence type="ECO:0000313" key="7">
    <source>
        <dbReference type="EMBL" id="EMS71890.1"/>
    </source>
</evidence>
<organism evidence="7 8">
    <name type="scientific">Ruminiclostridium cellobioparum subsp. termitidis CT1112</name>
    <dbReference type="NCBI Taxonomy" id="1195236"/>
    <lineage>
        <taxon>Bacteria</taxon>
        <taxon>Bacillati</taxon>
        <taxon>Bacillota</taxon>
        <taxon>Clostridia</taxon>
        <taxon>Eubacteriales</taxon>
        <taxon>Oscillospiraceae</taxon>
        <taxon>Ruminiclostridium</taxon>
    </lineage>
</organism>
<gene>
    <name evidence="7" type="ORF">CTER_2232</name>
</gene>
<dbReference type="AlphaFoldDB" id="S0FIQ8"/>
<feature type="signal peptide" evidence="5">
    <location>
        <begin position="1"/>
        <end position="20"/>
    </location>
</feature>
<dbReference type="PANTHER" id="PTHR30061">
    <property type="entry name" value="MALTOSE-BINDING PERIPLASMIC PROTEIN"/>
    <property type="match status" value="1"/>
</dbReference>
<keyword evidence="4 5" id="KW-0732">Signal</keyword>
<dbReference type="Proteomes" id="UP000014155">
    <property type="component" value="Unassembled WGS sequence"/>
</dbReference>
<dbReference type="GO" id="GO:1901982">
    <property type="term" value="F:maltose binding"/>
    <property type="evidence" value="ECO:0007669"/>
    <property type="project" value="TreeGrafter"/>
</dbReference>
<comment type="similarity">
    <text evidence="1 5">Belongs to the bacterial solute-binding protein 1 family.</text>
</comment>
<proteinExistence type="inferred from homology"/>
<dbReference type="GO" id="GO:0055052">
    <property type="term" value="C:ATP-binding cassette (ABC) transporter complex, substrate-binding subunit-containing"/>
    <property type="evidence" value="ECO:0007669"/>
    <property type="project" value="TreeGrafter"/>
</dbReference>
<evidence type="ECO:0000313" key="8">
    <source>
        <dbReference type="Proteomes" id="UP000014155"/>
    </source>
</evidence>
<dbReference type="PRINTS" id="PR00181">
    <property type="entry name" value="MALTOSEBP"/>
</dbReference>
<dbReference type="PATRIC" id="fig|1195236.3.peg.2539"/>
<keyword evidence="5" id="KW-0472">Membrane</keyword>
<dbReference type="GO" id="GO:0015768">
    <property type="term" value="P:maltose transport"/>
    <property type="evidence" value="ECO:0007669"/>
    <property type="project" value="TreeGrafter"/>
</dbReference>
<reference evidence="7 8" key="1">
    <citation type="journal article" date="2013" name="Genome Announc.">
        <title>Draft Genome Sequence of the Cellulolytic, Mesophilic, Anaerobic Bacterium Clostridium termitidis Strain CT1112 (DSM 5398).</title>
        <authorList>
            <person name="Lal S."/>
            <person name="Ramachandran U."/>
            <person name="Zhang X."/>
            <person name="Munir R."/>
            <person name="Sparling R."/>
            <person name="Levin D.B."/>
        </authorList>
    </citation>
    <scope>NUCLEOTIDE SEQUENCE [LARGE SCALE GENOMIC DNA]</scope>
    <source>
        <strain evidence="7 8">CT1112</strain>
    </source>
</reference>
<dbReference type="PROSITE" id="PS51257">
    <property type="entry name" value="PROKAR_LIPOPROTEIN"/>
    <property type="match status" value="1"/>
</dbReference>
<dbReference type="STRING" id="1195236.CTER_2232"/>
<evidence type="ECO:0000256" key="4">
    <source>
        <dbReference type="ARBA" id="ARBA00022729"/>
    </source>
</evidence>
<feature type="compositionally biased region" description="Low complexity" evidence="6">
    <location>
        <begin position="31"/>
        <end position="46"/>
    </location>
</feature>
<feature type="chain" id="PRO_5013429216" description="Maltodextrin-binding protein" evidence="5">
    <location>
        <begin position="21"/>
        <end position="466"/>
    </location>
</feature>
<evidence type="ECO:0000256" key="5">
    <source>
        <dbReference type="RuleBase" id="RU365005"/>
    </source>
</evidence>
<accession>S0FIQ8</accession>
<dbReference type="EMBL" id="AORV01000033">
    <property type="protein sequence ID" value="EMS71890.1"/>
    <property type="molecule type" value="Genomic_DNA"/>
</dbReference>
<dbReference type="InterPro" id="IPR006060">
    <property type="entry name" value="Maltose/Cyclodextrin-bd"/>
</dbReference>
<keyword evidence="5" id="KW-1003">Cell membrane</keyword>
<dbReference type="Gene3D" id="3.40.190.10">
    <property type="entry name" value="Periplasmic binding protein-like II"/>
    <property type="match status" value="2"/>
</dbReference>
<protein>
    <recommendedName>
        <fullName evidence="5">Maltodextrin-binding protein</fullName>
    </recommendedName>
</protein>
<evidence type="ECO:0000256" key="3">
    <source>
        <dbReference type="ARBA" id="ARBA00022597"/>
    </source>
</evidence>
<keyword evidence="2 5" id="KW-0813">Transport</keyword>
<sequence>MKRGLALLLAVVMAAGIFLAGCGNKNENQSVQSTAAQSNAAQSEQSSKTDNSNANVTVTPQLIGDKNAKTEITWQPVPAHSMMDSNQAKVEYLTKKAKEWAEKHPDVKIVPIQTTIAISDSMAKILVQAASGQAPDIAAIDSYIFPNFTKYAQPIDDIVQEKNLDINDWFPFAQNVMKPEDKILGLWYTTDVRALFYRKDIVKNPPKTWQELLDLGKQLKGQGYDAFLYSAGRDENVTMNTLPYFFGQGGKLVDDNGTPVFGEGENRAAMINYINFLKSTVDTGVTPTRVLNFKSDPNMNADLAAGKVAMFVGVSNMAAQLRSVIADKFDELWDVAPIPMAEADQRASTAGGWVSTVFTEDDQKRKLAADFIIDMYVNDQGMEGWCSAGGYLPPRKSVFEKAEFLKSDPFAQKFKEELQFAYVRPAANIYPTISQEIQIAINNVLAGQTTPEKAVDNAWKIVTSKK</sequence>